<dbReference type="RefSeq" id="WP_306727963.1">
    <property type="nucleotide sequence ID" value="NZ_JAVDDT010000003.1"/>
</dbReference>
<protein>
    <submittedName>
        <fullName evidence="1">DUF1841 family protein</fullName>
    </submittedName>
</protein>
<proteinExistence type="predicted"/>
<gene>
    <name evidence="1" type="ORF">RBH19_06230</name>
</gene>
<name>A0ABU0W608_9GAMM</name>
<evidence type="ECO:0000313" key="2">
    <source>
        <dbReference type="Proteomes" id="UP001239019"/>
    </source>
</evidence>
<comment type="caution">
    <text evidence="1">The sequence shown here is derived from an EMBL/GenBank/DDBJ whole genome shotgun (WGS) entry which is preliminary data.</text>
</comment>
<sequence>MFDANRDQIRQMFLRTWARARSGEALQDLERIIADVIEEHPEYHALLEQGPDSVAREWTPDSGEENPFLHMGMHITIREQIAADRPPGLREAHRTLVQRRGSVMGAEHEIMEILGRILWDAQRQGLPPDEQAYVREVRHLAGLPPAPGI</sequence>
<dbReference type="EMBL" id="JAVDDT010000003">
    <property type="protein sequence ID" value="MDQ2069462.1"/>
    <property type="molecule type" value="Genomic_DNA"/>
</dbReference>
<reference evidence="1 2" key="1">
    <citation type="submission" date="2023-08" db="EMBL/GenBank/DDBJ databases">
        <title>Whole-genome sequencing of halo(alkali)philic microorganisms from hypersaline lakes.</title>
        <authorList>
            <person name="Sorokin D.Y."/>
            <person name="Abbas B."/>
            <person name="Merkel A.Y."/>
        </authorList>
    </citation>
    <scope>NUCLEOTIDE SEQUENCE [LARGE SCALE GENOMIC DNA]</scope>
    <source>
        <strain evidence="1 2">AB-CW4</strain>
    </source>
</reference>
<organism evidence="1 2">
    <name type="scientific">Natronospira bacteriovora</name>
    <dbReference type="NCBI Taxonomy" id="3069753"/>
    <lineage>
        <taxon>Bacteria</taxon>
        <taxon>Pseudomonadati</taxon>
        <taxon>Pseudomonadota</taxon>
        <taxon>Gammaproteobacteria</taxon>
        <taxon>Natronospirales</taxon>
        <taxon>Natronospiraceae</taxon>
        <taxon>Natronospira</taxon>
    </lineage>
</organism>
<dbReference type="Pfam" id="PF08897">
    <property type="entry name" value="DUF1841"/>
    <property type="match status" value="1"/>
</dbReference>
<dbReference type="Proteomes" id="UP001239019">
    <property type="component" value="Unassembled WGS sequence"/>
</dbReference>
<keyword evidence="2" id="KW-1185">Reference proteome</keyword>
<dbReference type="InterPro" id="IPR014993">
    <property type="entry name" value="DUF1841"/>
</dbReference>
<accession>A0ABU0W608</accession>
<evidence type="ECO:0000313" key="1">
    <source>
        <dbReference type="EMBL" id="MDQ2069462.1"/>
    </source>
</evidence>